<proteinExistence type="predicted"/>
<keyword evidence="2" id="KW-1185">Reference proteome</keyword>
<dbReference type="Gene3D" id="2.10.25.10">
    <property type="entry name" value="Laminin"/>
    <property type="match status" value="1"/>
</dbReference>
<accession>A0A8X6LL94</accession>
<dbReference type="EMBL" id="BMAO01026789">
    <property type="protein sequence ID" value="GFR12477.1"/>
    <property type="molecule type" value="Genomic_DNA"/>
</dbReference>
<evidence type="ECO:0000313" key="1">
    <source>
        <dbReference type="EMBL" id="GFR12477.1"/>
    </source>
</evidence>
<evidence type="ECO:0000313" key="2">
    <source>
        <dbReference type="Proteomes" id="UP000887116"/>
    </source>
</evidence>
<comment type="caution">
    <text evidence="1">The sequence shown here is derived from an EMBL/GenBank/DDBJ whole genome shotgun (WGS) entry which is preliminary data.</text>
</comment>
<sequence length="396" mass="47112">MGALYPGEELVIYARAFVELPMSSVALEWSLSNTDFRTRNSLPSNMKVNADGSSVIVKELRTSVDKVLICAVYSNKNVFLARRNFLFRKIVDFDKHKRELATSNQNFKKRKKRSFYENEGFDTDEEELKYQRPRSRFSEVNNYENSNKNDGVFFNSNEQYEKKPTYRHSMRYPIDISDQPLENLRINNELFYNEEERTKPESYNDEFVSYQKRKRREKEAIFPRRVNTQDIPFQNVINREPKNYDFNRNSMYKAKIPVHSEQIIDDDNDLLNNDIDSDFLPRKTHFSVKQHAQTFRQNRNDYSNSDRFRYTQKVDHLGLNKQRIITENNDSEQSDELNQAEQENYSFDDIESEFIADCKDRYDCNINANCHKSANGNQFCRCKPRYSGNGMFCWLL</sequence>
<name>A0A8X6LL94_TRICU</name>
<organism evidence="1 2">
    <name type="scientific">Trichonephila clavata</name>
    <name type="common">Joro spider</name>
    <name type="synonym">Nephila clavata</name>
    <dbReference type="NCBI Taxonomy" id="2740835"/>
    <lineage>
        <taxon>Eukaryota</taxon>
        <taxon>Metazoa</taxon>
        <taxon>Ecdysozoa</taxon>
        <taxon>Arthropoda</taxon>
        <taxon>Chelicerata</taxon>
        <taxon>Arachnida</taxon>
        <taxon>Araneae</taxon>
        <taxon>Araneomorphae</taxon>
        <taxon>Entelegynae</taxon>
        <taxon>Araneoidea</taxon>
        <taxon>Nephilidae</taxon>
        <taxon>Trichonephila</taxon>
    </lineage>
</organism>
<protein>
    <recommendedName>
        <fullName evidence="3">EGF-like domain-containing protein</fullName>
    </recommendedName>
</protein>
<dbReference type="Proteomes" id="UP000887116">
    <property type="component" value="Unassembled WGS sequence"/>
</dbReference>
<dbReference type="AlphaFoldDB" id="A0A8X6LL94"/>
<gene>
    <name evidence="1" type="primary">AVEN_246097_1</name>
    <name evidence="1" type="ORF">TNCT_325371</name>
</gene>
<dbReference type="OrthoDB" id="6436763at2759"/>
<reference evidence="1" key="1">
    <citation type="submission" date="2020-07" db="EMBL/GenBank/DDBJ databases">
        <title>Multicomponent nature underlies the extraordinary mechanical properties of spider dragline silk.</title>
        <authorList>
            <person name="Kono N."/>
            <person name="Nakamura H."/>
            <person name="Mori M."/>
            <person name="Yoshida Y."/>
            <person name="Ohtoshi R."/>
            <person name="Malay A.D."/>
            <person name="Moran D.A.P."/>
            <person name="Tomita M."/>
            <person name="Numata K."/>
            <person name="Arakawa K."/>
        </authorList>
    </citation>
    <scope>NUCLEOTIDE SEQUENCE</scope>
</reference>
<evidence type="ECO:0008006" key="3">
    <source>
        <dbReference type="Google" id="ProtNLM"/>
    </source>
</evidence>